<evidence type="ECO:0000313" key="1">
    <source>
        <dbReference type="EMBL" id="QEH92325.1"/>
    </source>
</evidence>
<dbReference type="EMBL" id="CP043031">
    <property type="protein sequence ID" value="QEH92325.1"/>
    <property type="molecule type" value="Genomic_DNA"/>
</dbReference>
<evidence type="ECO:0000313" key="2">
    <source>
        <dbReference type="Proteomes" id="UP000323565"/>
    </source>
</evidence>
<proteinExistence type="predicted"/>
<accession>A0ABX5Z5W4</accession>
<name>A0ABX5Z5W4_9MICO</name>
<organism evidence="1 2">
    <name type="scientific">Dermacoccus abyssi</name>
    <dbReference type="NCBI Taxonomy" id="322596"/>
    <lineage>
        <taxon>Bacteria</taxon>
        <taxon>Bacillati</taxon>
        <taxon>Actinomycetota</taxon>
        <taxon>Actinomycetes</taxon>
        <taxon>Micrococcales</taxon>
        <taxon>Dermacoccaceae</taxon>
        <taxon>Dermacoccus</taxon>
    </lineage>
</organism>
<gene>
    <name evidence="1" type="ORF">FV141_01310</name>
</gene>
<protein>
    <submittedName>
        <fullName evidence="1">Uncharacterized protein</fullName>
    </submittedName>
</protein>
<dbReference type="Proteomes" id="UP000323565">
    <property type="component" value="Chromosome"/>
</dbReference>
<sequence length="121" mass="13446">MTSGFNDVLTLKQVADDFARQRPELADRLVRYGEHFVYLLPVGDGRSVVTGKMSVGRLSGWTCAAPDAENEEEARALLGRPIPEVVEAALAHHDRLANFSARRWGAETQTLAADRLRWKKA</sequence>
<reference evidence="1 2" key="1">
    <citation type="submission" date="2019-08" db="EMBL/GenBank/DDBJ databases">
        <title>Dermacoccus abyssi strain HZAU 226, whole genome Nanopore sequencing project.</title>
        <authorList>
            <person name="Guo A."/>
            <person name="Zhang X."/>
            <person name="Ruan Y."/>
            <person name="Liu W."/>
            <person name="Chen Q."/>
            <person name="Gu L."/>
        </authorList>
    </citation>
    <scope>NUCLEOTIDE SEQUENCE [LARGE SCALE GENOMIC DNA]</scope>
    <source>
        <strain evidence="1 2">HZAU 226</strain>
    </source>
</reference>
<keyword evidence="2" id="KW-1185">Reference proteome</keyword>